<proteinExistence type="predicted"/>
<dbReference type="PANTHER" id="PTHR10857:SF106">
    <property type="entry name" value="C2 DOMAIN-CONTAINING PROTEIN"/>
    <property type="match status" value="1"/>
</dbReference>
<accession>I0YJ53</accession>
<dbReference type="GeneID" id="17036333"/>
<dbReference type="RefSeq" id="XP_005642966.1">
    <property type="nucleotide sequence ID" value="XM_005642909.1"/>
</dbReference>
<evidence type="ECO:0000313" key="2">
    <source>
        <dbReference type="EMBL" id="EIE18422.1"/>
    </source>
</evidence>
<protein>
    <submittedName>
        <fullName evidence="2">Copine-domain-containing protein</fullName>
    </submittedName>
</protein>
<evidence type="ECO:0000313" key="3">
    <source>
        <dbReference type="Proteomes" id="UP000007264"/>
    </source>
</evidence>
<dbReference type="Pfam" id="PF00168">
    <property type="entry name" value="C2"/>
    <property type="match status" value="1"/>
</dbReference>
<dbReference type="PANTHER" id="PTHR10857">
    <property type="entry name" value="COPINE"/>
    <property type="match status" value="1"/>
</dbReference>
<reference evidence="2 3" key="1">
    <citation type="journal article" date="2012" name="Genome Biol.">
        <title>The genome of the polar eukaryotic microalga coccomyxa subellipsoidea reveals traits of cold adaptation.</title>
        <authorList>
            <person name="Blanc G."/>
            <person name="Agarkova I."/>
            <person name="Grimwood J."/>
            <person name="Kuo A."/>
            <person name="Brueggeman A."/>
            <person name="Dunigan D."/>
            <person name="Gurnon J."/>
            <person name="Ladunga I."/>
            <person name="Lindquist E."/>
            <person name="Lucas S."/>
            <person name="Pangilinan J."/>
            <person name="Proschold T."/>
            <person name="Salamov A."/>
            <person name="Schmutz J."/>
            <person name="Weeks D."/>
            <person name="Yamada T."/>
            <person name="Claverie J.M."/>
            <person name="Grigoriev I."/>
            <person name="Van Etten J."/>
            <person name="Lomsadze A."/>
            <person name="Borodovsky M."/>
        </authorList>
    </citation>
    <scope>NUCLEOTIDE SEQUENCE [LARGE SCALE GENOMIC DNA]</scope>
    <source>
        <strain evidence="2 3">C-169</strain>
    </source>
</reference>
<dbReference type="GO" id="GO:0005886">
    <property type="term" value="C:plasma membrane"/>
    <property type="evidence" value="ECO:0007669"/>
    <property type="project" value="TreeGrafter"/>
</dbReference>
<dbReference type="Proteomes" id="UP000007264">
    <property type="component" value="Unassembled WGS sequence"/>
</dbReference>
<dbReference type="KEGG" id="csl:COCSUDRAFT_60381"/>
<dbReference type="OrthoDB" id="5855668at2759"/>
<evidence type="ECO:0000259" key="1">
    <source>
        <dbReference type="PROSITE" id="PS50004"/>
    </source>
</evidence>
<dbReference type="InterPro" id="IPR010734">
    <property type="entry name" value="Copine_C"/>
</dbReference>
<gene>
    <name evidence="2" type="ORF">COCSUDRAFT_60381</name>
</gene>
<dbReference type="SUPFAM" id="SSF49562">
    <property type="entry name" value="C2 domain (Calcium/lipid-binding domain, CaLB)"/>
    <property type="match status" value="1"/>
</dbReference>
<dbReference type="Gene3D" id="2.60.40.150">
    <property type="entry name" value="C2 domain"/>
    <property type="match status" value="1"/>
</dbReference>
<dbReference type="eggNOG" id="KOG1327">
    <property type="taxonomic scope" value="Eukaryota"/>
</dbReference>
<dbReference type="InterPro" id="IPR035892">
    <property type="entry name" value="C2_domain_sf"/>
</dbReference>
<dbReference type="Pfam" id="PF07002">
    <property type="entry name" value="Copine"/>
    <property type="match status" value="1"/>
</dbReference>
<dbReference type="GO" id="GO:0005544">
    <property type="term" value="F:calcium-dependent phospholipid binding"/>
    <property type="evidence" value="ECO:0007669"/>
    <property type="project" value="InterPro"/>
</dbReference>
<name>I0YJ53_COCSC</name>
<feature type="domain" description="C2" evidence="1">
    <location>
        <begin position="1"/>
        <end position="108"/>
    </location>
</feature>
<dbReference type="PROSITE" id="PS50004">
    <property type="entry name" value="C2"/>
    <property type="match status" value="1"/>
</dbReference>
<dbReference type="EMBL" id="AGSI01000024">
    <property type="protein sequence ID" value="EIE18422.1"/>
    <property type="molecule type" value="Genomic_DNA"/>
</dbReference>
<sequence>MSVKIALSCKKLAVAETTGYQPPDPYAILFAADSRGNWEEVSRTETLQNSRDPDFDVALACTFVFERPQRLKAVVLSRSKKNGGDLSLGEAEFTLRELVTARGNRLQLPLQDGALDASCTLIVLDSSDLNSDFVARLEVQEVPLSSPGSSQVFLRAVREGRGGAEKPVMQTKALASGGRLAWAVEAGVRELCDGDFGAPLKLEVWEAVSGRCSLVGAARTDLRSLASADSAHLQLSAQGKEAGEIALGAASVRRRLSFLDYMAGGCEIQCMVAIDFSGGNPPTNDPASCHFAGKRTSPPSLWAHANIAPVPVESEAACPDGQSASVYERAMAAFGAIMQFYDPLRSFPLWGFGGQGKQTCYALNGQAFQPEVKGLRGLLRTYRKALHRATFTGPALFAPVVTAARDLVEQLSLVQHRYFLLVILTTSVGDDLEEFKASLMHAAGELALSVVVVGIGSADFGPLEAAVMSKGGSEATPSRGGGKAPNGRAMVRTSLDTRNMTQFTTLSPESAAEYDAVAQRLLSRLPSQFMEYFHKRGIIPKTFSSDLVQQTKAHIARARSNEQ</sequence>
<organism evidence="2 3">
    <name type="scientific">Coccomyxa subellipsoidea (strain C-169)</name>
    <name type="common">Green microalga</name>
    <dbReference type="NCBI Taxonomy" id="574566"/>
    <lineage>
        <taxon>Eukaryota</taxon>
        <taxon>Viridiplantae</taxon>
        <taxon>Chlorophyta</taxon>
        <taxon>core chlorophytes</taxon>
        <taxon>Trebouxiophyceae</taxon>
        <taxon>Trebouxiophyceae incertae sedis</taxon>
        <taxon>Coccomyxaceae</taxon>
        <taxon>Coccomyxa</taxon>
        <taxon>Coccomyxa subellipsoidea</taxon>
    </lineage>
</organism>
<dbReference type="AlphaFoldDB" id="I0YJ53"/>
<dbReference type="InterPro" id="IPR045052">
    <property type="entry name" value="Copine"/>
</dbReference>
<dbReference type="InterPro" id="IPR000008">
    <property type="entry name" value="C2_dom"/>
</dbReference>
<keyword evidence="3" id="KW-1185">Reference proteome</keyword>
<comment type="caution">
    <text evidence="2">The sequence shown here is derived from an EMBL/GenBank/DDBJ whole genome shotgun (WGS) entry which is preliminary data.</text>
</comment>
<dbReference type="GO" id="GO:0071277">
    <property type="term" value="P:cellular response to calcium ion"/>
    <property type="evidence" value="ECO:0007669"/>
    <property type="project" value="TreeGrafter"/>
</dbReference>